<feature type="compositionally biased region" description="Acidic residues" evidence="2">
    <location>
        <begin position="1164"/>
        <end position="1173"/>
    </location>
</feature>
<feature type="region of interest" description="Disordered" evidence="2">
    <location>
        <begin position="1112"/>
        <end position="1173"/>
    </location>
</feature>
<keyword evidence="1" id="KW-0175">Coiled coil</keyword>
<feature type="compositionally biased region" description="Basic residues" evidence="2">
    <location>
        <begin position="1112"/>
        <end position="1121"/>
    </location>
</feature>
<dbReference type="SMART" id="SM00164">
    <property type="entry name" value="TBC"/>
    <property type="match status" value="1"/>
</dbReference>
<feature type="domain" description="Rab-GAP TBC" evidence="3">
    <location>
        <begin position="43"/>
        <end position="253"/>
    </location>
</feature>
<dbReference type="SUPFAM" id="SSF47923">
    <property type="entry name" value="Ypt/Rab-GAP domain of gyp1p"/>
    <property type="match status" value="2"/>
</dbReference>
<organism evidence="4 5">
    <name type="scientific">Pythium insidiosum</name>
    <name type="common">Pythiosis disease agent</name>
    <dbReference type="NCBI Taxonomy" id="114742"/>
    <lineage>
        <taxon>Eukaryota</taxon>
        <taxon>Sar</taxon>
        <taxon>Stramenopiles</taxon>
        <taxon>Oomycota</taxon>
        <taxon>Peronosporomycetes</taxon>
        <taxon>Pythiales</taxon>
        <taxon>Pythiaceae</taxon>
        <taxon>Pythium</taxon>
    </lineage>
</organism>
<evidence type="ECO:0000256" key="1">
    <source>
        <dbReference type="SAM" id="Coils"/>
    </source>
</evidence>
<accession>A0AAD5QBZ5</accession>
<reference evidence="4" key="1">
    <citation type="submission" date="2021-12" db="EMBL/GenBank/DDBJ databases">
        <title>Prjna785345.</title>
        <authorList>
            <person name="Rujirawat T."/>
            <person name="Krajaejun T."/>
        </authorList>
    </citation>
    <scope>NUCLEOTIDE SEQUENCE</scope>
    <source>
        <strain evidence="4">Pi057C3</strain>
    </source>
</reference>
<gene>
    <name evidence="4" type="ORF">P43SY_009007</name>
</gene>
<feature type="compositionally biased region" description="Low complexity" evidence="2">
    <location>
        <begin position="355"/>
        <end position="370"/>
    </location>
</feature>
<evidence type="ECO:0000259" key="3">
    <source>
        <dbReference type="PROSITE" id="PS50086"/>
    </source>
</evidence>
<feature type="coiled-coil region" evidence="1">
    <location>
        <begin position="1007"/>
        <end position="1034"/>
    </location>
</feature>
<keyword evidence="5" id="KW-1185">Reference proteome</keyword>
<dbReference type="InterPro" id="IPR050302">
    <property type="entry name" value="Rab_GAP_TBC_domain"/>
</dbReference>
<name>A0AAD5QBZ5_PYTIN</name>
<dbReference type="AlphaFoldDB" id="A0AAD5QBZ5"/>
<dbReference type="PANTHER" id="PTHR47219:SF20">
    <property type="entry name" value="TBC1 DOMAIN FAMILY MEMBER 2B"/>
    <property type="match status" value="1"/>
</dbReference>
<evidence type="ECO:0000256" key="2">
    <source>
        <dbReference type="SAM" id="MobiDB-lite"/>
    </source>
</evidence>
<protein>
    <recommendedName>
        <fullName evidence="3">Rab-GAP TBC domain-containing protein</fullName>
    </recommendedName>
</protein>
<dbReference type="Gene3D" id="1.10.472.80">
    <property type="entry name" value="Ypt/Rab-GAP domain of gyp1p, domain 3"/>
    <property type="match status" value="1"/>
</dbReference>
<feature type="compositionally biased region" description="Basic and acidic residues" evidence="2">
    <location>
        <begin position="820"/>
        <end position="839"/>
    </location>
</feature>
<feature type="region of interest" description="Disordered" evidence="2">
    <location>
        <begin position="638"/>
        <end position="661"/>
    </location>
</feature>
<dbReference type="Gene3D" id="1.10.8.270">
    <property type="entry name" value="putative rabgap domain of human tbc1 domain family member 14 like domains"/>
    <property type="match status" value="1"/>
</dbReference>
<proteinExistence type="predicted"/>
<dbReference type="GO" id="GO:0031267">
    <property type="term" value="F:small GTPase binding"/>
    <property type="evidence" value="ECO:0007669"/>
    <property type="project" value="TreeGrafter"/>
</dbReference>
<dbReference type="EMBL" id="JAKCXM010000079">
    <property type="protein sequence ID" value="KAJ0403559.1"/>
    <property type="molecule type" value="Genomic_DNA"/>
</dbReference>
<dbReference type="Pfam" id="PF00566">
    <property type="entry name" value="RabGAP-TBC"/>
    <property type="match status" value="1"/>
</dbReference>
<feature type="compositionally biased region" description="Low complexity" evidence="2">
    <location>
        <begin position="651"/>
        <end position="660"/>
    </location>
</feature>
<dbReference type="PROSITE" id="PS50086">
    <property type="entry name" value="TBC_RABGAP"/>
    <property type="match status" value="1"/>
</dbReference>
<evidence type="ECO:0000313" key="5">
    <source>
        <dbReference type="Proteomes" id="UP001209570"/>
    </source>
</evidence>
<dbReference type="InterPro" id="IPR024743">
    <property type="entry name" value="Dynein_HC_stalk"/>
</dbReference>
<feature type="compositionally biased region" description="Low complexity" evidence="2">
    <location>
        <begin position="967"/>
        <end position="977"/>
    </location>
</feature>
<comment type="caution">
    <text evidence="4">The sequence shown here is derived from an EMBL/GenBank/DDBJ whole genome shotgun (WGS) entry which is preliminary data.</text>
</comment>
<dbReference type="InterPro" id="IPR035969">
    <property type="entry name" value="Rab-GAP_TBC_sf"/>
</dbReference>
<evidence type="ECO:0000313" key="4">
    <source>
        <dbReference type="EMBL" id="KAJ0403559.1"/>
    </source>
</evidence>
<feature type="region of interest" description="Disordered" evidence="2">
    <location>
        <begin position="961"/>
        <end position="988"/>
    </location>
</feature>
<feature type="compositionally biased region" description="Polar residues" evidence="2">
    <location>
        <begin position="1153"/>
        <end position="1162"/>
    </location>
</feature>
<feature type="region of interest" description="Disordered" evidence="2">
    <location>
        <begin position="552"/>
        <end position="576"/>
    </location>
</feature>
<dbReference type="GO" id="GO:0005096">
    <property type="term" value="F:GTPase activator activity"/>
    <property type="evidence" value="ECO:0007669"/>
    <property type="project" value="TreeGrafter"/>
</dbReference>
<feature type="region of interest" description="Disordered" evidence="2">
    <location>
        <begin position="343"/>
        <end position="382"/>
    </location>
</feature>
<dbReference type="PROSITE" id="PS50096">
    <property type="entry name" value="IQ"/>
    <property type="match status" value="4"/>
</dbReference>
<dbReference type="Pfam" id="PF12777">
    <property type="entry name" value="MT"/>
    <property type="match status" value="1"/>
</dbReference>
<dbReference type="InterPro" id="IPR000195">
    <property type="entry name" value="Rab-GAP-TBC_dom"/>
</dbReference>
<dbReference type="PANTHER" id="PTHR47219">
    <property type="entry name" value="RAB GTPASE-ACTIVATING PROTEIN 1-LIKE"/>
    <property type="match status" value="1"/>
</dbReference>
<dbReference type="Proteomes" id="UP001209570">
    <property type="component" value="Unassembled WGS sequence"/>
</dbReference>
<dbReference type="Gene3D" id="1.20.920.60">
    <property type="match status" value="1"/>
</dbReference>
<feature type="compositionally biased region" description="Polar residues" evidence="2">
    <location>
        <begin position="557"/>
        <end position="572"/>
    </location>
</feature>
<sequence length="1173" mass="132619">MELQWAELKAEARALVAEIGASGRDHHSLARPGALLDAVRAQGVPPEHREWVWPILLHAHRQKLQRQLSNFATYSQLLEGVQEAEQEDDEDDASAADSAVEPLALDRSGLQQAHEMAMERFSHLNPFQERKIKRILLAYVKSRDGQFYYCHGMVEICAVLSTFLSEDDAFWAFRLLLEVLLPKYHEASIVDFQVDCLVLQDLLEQRDPVLSEHLAAVGVTIQVLCTKWFFSFFAESMPFELVCRLYDILLVDLACPRRLSAKILFSTASAVFLYLSEMLKEMQDPSVIVDVIGEFCLTTLSDYSVAESFVDLVLFLHEALPDPDVVALRQRFKVQLEEEARVRHEASTRSPVKRANPSPADAPPAMSSLSDMGRTPSLRRGKSQSIKLIIQWQQVDEDDDDDDEVEPCGKSVRLARPQREQIAEDAEEDVQLEIVTTPTEKEVLIKFYEGIDKINRRPQEKDADALEQEVIKAIENDLTRMEEQLEDLADLYVRGRIDEKEHACIKQTIVRKWCKGMNSPQSAMSRVRQVKAKAEKYLVWCLMHLPDVDDASESVLPGSQAQSLAPPSYESSSGDRSEMLLTWQQRAEQQLRLLSMPMEPPSGHIHVMDSSRMMKRKGYLPSLPSSPPKTLTELMQHVQNHPQQIPPPSSSPGGRRNNGSCFTSFEVELGDVTFRTTALDLELLGSHDTPPHAIVTLVAASVLILLSPSDRIPKDLSWPSCQKMLRDGVKLLRRMQRSGTIEQVAANAPPFKWKALLPFTQNEHFEPYFLMEYSSAAATLCAWVLRVLRSALDMDSIASGADDDRRELLEVLEQDDDEAETQHDADAGEERSRDNEGGKRVKMGGAEVLFINENQPVSPPPWTHRGVTYFVTFFLERREGEEDQLSLKMYEPMSSVESQMFLTAEDLRMDFGRSAGEYFRRRDFGSLCDLILSQLDGMMLQSSLSTGSLGRLGSTSIIGTTDGFINSESGDGSLSRSGSRRSSRERRVSFEPLLERSQEDEVAAAVRIQALARQNSAKKEVAQLREQKREQRETEAVVTIQSLARQRSAKQEVERMRRERDATVRIQCAARQKQARNKVQRVRFAKETELIAQQTDSAVKIQSLARQRQAKKRVARLKLQRRQPTGLAKSLGDRDPDGYDDEADDGGHEPQQRPETSASYASEQFEDDFETDE</sequence>
<feature type="region of interest" description="Disordered" evidence="2">
    <location>
        <begin position="813"/>
        <end position="839"/>
    </location>
</feature>